<feature type="transmembrane region" description="Helical" evidence="1">
    <location>
        <begin position="273"/>
        <end position="291"/>
    </location>
</feature>
<comment type="caution">
    <text evidence="2">The sequence shown here is derived from an EMBL/GenBank/DDBJ whole genome shotgun (WGS) entry which is preliminary data.</text>
</comment>
<dbReference type="AlphaFoldDB" id="A0A9D9DHG6"/>
<feature type="transmembrane region" description="Helical" evidence="1">
    <location>
        <begin position="297"/>
        <end position="316"/>
    </location>
</feature>
<feature type="transmembrane region" description="Helical" evidence="1">
    <location>
        <begin position="123"/>
        <end position="144"/>
    </location>
</feature>
<feature type="transmembrane region" description="Helical" evidence="1">
    <location>
        <begin position="20"/>
        <end position="40"/>
    </location>
</feature>
<reference evidence="2" key="2">
    <citation type="journal article" date="2021" name="PeerJ">
        <title>Extensive microbial diversity within the chicken gut microbiome revealed by metagenomics and culture.</title>
        <authorList>
            <person name="Gilroy R."/>
            <person name="Ravi A."/>
            <person name="Getino M."/>
            <person name="Pursley I."/>
            <person name="Horton D.L."/>
            <person name="Alikhan N.F."/>
            <person name="Baker D."/>
            <person name="Gharbi K."/>
            <person name="Hall N."/>
            <person name="Watson M."/>
            <person name="Adriaenssens E.M."/>
            <person name="Foster-Nyarko E."/>
            <person name="Jarju S."/>
            <person name="Secka A."/>
            <person name="Antonio M."/>
            <person name="Oren A."/>
            <person name="Chaudhuri R.R."/>
            <person name="La Ragione R."/>
            <person name="Hildebrand F."/>
            <person name="Pallen M.J."/>
        </authorList>
    </citation>
    <scope>NUCLEOTIDE SEQUENCE</scope>
    <source>
        <strain evidence="2">11159</strain>
    </source>
</reference>
<keyword evidence="1" id="KW-0812">Transmembrane</keyword>
<protein>
    <recommendedName>
        <fullName evidence="4">MFS transporter</fullName>
    </recommendedName>
</protein>
<evidence type="ECO:0000256" key="1">
    <source>
        <dbReference type="SAM" id="Phobius"/>
    </source>
</evidence>
<reference evidence="2" key="1">
    <citation type="submission" date="2020-10" db="EMBL/GenBank/DDBJ databases">
        <authorList>
            <person name="Gilroy R."/>
        </authorList>
    </citation>
    <scope>NUCLEOTIDE SEQUENCE</scope>
    <source>
        <strain evidence="2">11159</strain>
    </source>
</reference>
<accession>A0A9D9DHG6</accession>
<feature type="transmembrane region" description="Helical" evidence="1">
    <location>
        <begin position="69"/>
        <end position="88"/>
    </location>
</feature>
<feature type="transmembrane region" description="Helical" evidence="1">
    <location>
        <begin position="196"/>
        <end position="214"/>
    </location>
</feature>
<feature type="transmembrane region" description="Helical" evidence="1">
    <location>
        <begin position="165"/>
        <end position="184"/>
    </location>
</feature>
<dbReference type="Proteomes" id="UP000823613">
    <property type="component" value="Unassembled WGS sequence"/>
</dbReference>
<keyword evidence="1" id="KW-1133">Transmembrane helix</keyword>
<evidence type="ECO:0008006" key="4">
    <source>
        <dbReference type="Google" id="ProtNLM"/>
    </source>
</evidence>
<name>A0A9D9DHG6_9BACL</name>
<dbReference type="SUPFAM" id="SSF103473">
    <property type="entry name" value="MFS general substrate transporter"/>
    <property type="match status" value="1"/>
</dbReference>
<feature type="transmembrane region" description="Helical" evidence="1">
    <location>
        <begin position="242"/>
        <end position="261"/>
    </location>
</feature>
<sequence length="325" mass="37759">MDYFPITIFYTYFENLPNLFYIILVYNLLAFSLEPFLGYLCDRFSKFLNVIKVSSLLLLGLGYALSFFNVYLCLIFLGVGNSLFHTSFSKQILSDSKKKYPLGIFISSGVLGLGIGYTFLNEYLIFCMFLTYLIFVCLYLNMLFRKKCSMNYIVTEFREYKPFTFNRKYIVLLVTLVVISIFFRGSFSKLLPSYDYRYSFLIISISAFVAKFIGGFFNNKIILISSIVISIISSIFKDNFISGIFITFSVNLLMPLTLDYLRKIFYKKEATSLGLSAFFLLIPNLLLIVIPNSSFNNLYIVFMIIHLVFLVLFTFFEFSKLNENN</sequence>
<dbReference type="InterPro" id="IPR036259">
    <property type="entry name" value="MFS_trans_sf"/>
</dbReference>
<feature type="transmembrane region" description="Helical" evidence="1">
    <location>
        <begin position="100"/>
        <end position="117"/>
    </location>
</feature>
<proteinExistence type="predicted"/>
<evidence type="ECO:0000313" key="2">
    <source>
        <dbReference type="EMBL" id="MBO8427719.1"/>
    </source>
</evidence>
<keyword evidence="1" id="KW-0472">Membrane</keyword>
<gene>
    <name evidence="2" type="ORF">IAC58_04105</name>
</gene>
<evidence type="ECO:0000313" key="3">
    <source>
        <dbReference type="Proteomes" id="UP000823613"/>
    </source>
</evidence>
<organism evidence="2 3">
    <name type="scientific">Candidatus Onthovivens merdipullorum</name>
    <dbReference type="NCBI Taxonomy" id="2840889"/>
    <lineage>
        <taxon>Bacteria</taxon>
        <taxon>Bacillati</taxon>
        <taxon>Bacillota</taxon>
        <taxon>Bacilli</taxon>
        <taxon>Bacillales</taxon>
        <taxon>Candidatus Onthovivens</taxon>
    </lineage>
</organism>
<dbReference type="EMBL" id="JADIMY010000082">
    <property type="protein sequence ID" value="MBO8427719.1"/>
    <property type="molecule type" value="Genomic_DNA"/>
</dbReference>
<feature type="non-terminal residue" evidence="2">
    <location>
        <position position="325"/>
    </location>
</feature>